<reference evidence="2 4" key="2">
    <citation type="submission" date="2018-04" db="EMBL/GenBank/DDBJ databases">
        <title>Draft genome sequence of Pseudomonas syringae pv. actinidiae biovar 3 strains isolated from kiwifruit in Kagawa prefecture.</title>
        <authorList>
            <person name="Tabuchi M."/>
            <person name="Saito M."/>
            <person name="Fujiwara S."/>
            <person name="Sasa N."/>
            <person name="Akimitsu K."/>
            <person name="Gomi K."/>
            <person name="Konishi-Sugita S."/>
            <person name="Hamano K."/>
            <person name="Kataoka I."/>
        </authorList>
    </citation>
    <scope>NUCLEOTIDE SEQUENCE [LARGE SCALE GENOMIC DNA]</scope>
    <source>
        <strain evidence="2 4">MAFF212211</strain>
    </source>
</reference>
<comment type="caution">
    <text evidence="1">The sequence shown here is derived from an EMBL/GenBank/DDBJ whole genome shotgun (WGS) entry which is preliminary data.</text>
</comment>
<dbReference type="Proteomes" id="UP000248291">
    <property type="component" value="Unassembled WGS sequence"/>
</dbReference>
<protein>
    <submittedName>
        <fullName evidence="1">AICAR transformylase/IMP cyclohydrolase PurH</fullName>
    </submittedName>
</protein>
<dbReference type="AlphaFoldDB" id="A0A2V0R4S5"/>
<dbReference type="GO" id="GO:0016787">
    <property type="term" value="F:hydrolase activity"/>
    <property type="evidence" value="ECO:0007669"/>
    <property type="project" value="UniProtKB-KW"/>
</dbReference>
<evidence type="ECO:0000313" key="4">
    <source>
        <dbReference type="Proteomes" id="UP000248291"/>
    </source>
</evidence>
<proteinExistence type="predicted"/>
<organism evidence="1 3">
    <name type="scientific">Pseudomonas syringae pv. actinidiae</name>
    <dbReference type="NCBI Taxonomy" id="103796"/>
    <lineage>
        <taxon>Bacteria</taxon>
        <taxon>Pseudomonadati</taxon>
        <taxon>Pseudomonadota</taxon>
        <taxon>Gammaproteobacteria</taxon>
        <taxon>Pseudomonadales</taxon>
        <taxon>Pseudomonadaceae</taxon>
        <taxon>Pseudomonas</taxon>
        <taxon>Pseudomonas syringae</taxon>
    </lineage>
</organism>
<evidence type="ECO:0000313" key="2">
    <source>
        <dbReference type="EMBL" id="GBH17465.1"/>
    </source>
</evidence>
<name>A0A2V0R4S5_PSESF</name>
<dbReference type="EMBL" id="BGKA01000110">
    <property type="protein sequence ID" value="GBH17465.1"/>
    <property type="molecule type" value="Genomic_DNA"/>
</dbReference>
<gene>
    <name evidence="1" type="ORF">KPSA1_04309</name>
    <name evidence="2" type="ORF">KPSA3_03433</name>
</gene>
<keyword evidence="1" id="KW-0378">Hydrolase</keyword>
<accession>A0A2V0R4S5</accession>
<dbReference type="EMBL" id="BGJZ01000210">
    <property type="protein sequence ID" value="GBH10882.1"/>
    <property type="molecule type" value="Genomic_DNA"/>
</dbReference>
<reference evidence="1 3" key="1">
    <citation type="submission" date="2018-04" db="EMBL/GenBank/DDBJ databases">
        <title>Draft genome sequence of Pseudomonas syringae pv. actinidiae biovar 1 strains isolated from kiwifruit in Kagawa prefecture.</title>
        <authorList>
            <person name="Tabuchi M."/>
            <person name="Saito M."/>
            <person name="Fujiwara S."/>
            <person name="Sasa N."/>
            <person name="Akimitsu K."/>
            <person name="Gomi K."/>
            <person name="Konishi-Sugita S."/>
            <person name="Hamano K."/>
            <person name="Kataoka I."/>
        </authorList>
    </citation>
    <scope>NUCLEOTIDE SEQUENCE [LARGE SCALE GENOMIC DNA]</scope>
    <source>
        <strain evidence="1 3">MAFF212206</strain>
    </source>
</reference>
<sequence length="125" mass="13457">MVSAFGSIMQNSLIQRACARMGRPGINHHSVPISRLTAIPQQNEFVRVTVWQLHTHAVDRVIHAAALQCCSCNSCMDRAIAPLKLLRAFERASAAAPRVLLIGQVHSSPAFSAGIDNLCALITGT</sequence>
<evidence type="ECO:0000313" key="1">
    <source>
        <dbReference type="EMBL" id="GBH10882.1"/>
    </source>
</evidence>
<evidence type="ECO:0000313" key="3">
    <source>
        <dbReference type="Proteomes" id="UP000247480"/>
    </source>
</evidence>
<dbReference type="Proteomes" id="UP000247480">
    <property type="component" value="Unassembled WGS sequence"/>
</dbReference>